<accession>A0A840VCS6</accession>
<proteinExistence type="predicted"/>
<comment type="caution">
    <text evidence="2">The sequence shown here is derived from an EMBL/GenBank/DDBJ whole genome shotgun (WGS) entry which is preliminary data.</text>
</comment>
<dbReference type="EMBL" id="JACHFJ010000008">
    <property type="protein sequence ID" value="MBB5373688.1"/>
    <property type="molecule type" value="Genomic_DNA"/>
</dbReference>
<dbReference type="RefSeq" id="WP_183266700.1">
    <property type="nucleotide sequence ID" value="NZ_JACHFJ010000008.1"/>
</dbReference>
<dbReference type="AlphaFoldDB" id="A0A840VCS6"/>
<evidence type="ECO:0000259" key="1">
    <source>
        <dbReference type="Pfam" id="PF13400"/>
    </source>
</evidence>
<evidence type="ECO:0000313" key="2">
    <source>
        <dbReference type="EMBL" id="MBB5373688.1"/>
    </source>
</evidence>
<protein>
    <submittedName>
        <fullName evidence="2">Flp pilus assembly protein TadG</fullName>
    </submittedName>
</protein>
<name>A0A840VCS6_9PROT</name>
<reference evidence="2 3" key="1">
    <citation type="submission" date="2020-08" db="EMBL/GenBank/DDBJ databases">
        <title>Genomic Encyclopedia of Type Strains, Phase IV (KMG-IV): sequencing the most valuable type-strain genomes for metagenomic binning, comparative biology and taxonomic classification.</title>
        <authorList>
            <person name="Goeker M."/>
        </authorList>
    </citation>
    <scope>NUCLEOTIDE SEQUENCE [LARGE SCALE GENOMIC DNA]</scope>
    <source>
        <strain evidence="2 3">DSM 27026</strain>
    </source>
</reference>
<gene>
    <name evidence="2" type="ORF">HNP71_001952</name>
</gene>
<evidence type="ECO:0000313" key="3">
    <source>
        <dbReference type="Proteomes" id="UP000553706"/>
    </source>
</evidence>
<dbReference type="InterPro" id="IPR028087">
    <property type="entry name" value="Tad_N"/>
</dbReference>
<dbReference type="Proteomes" id="UP000553706">
    <property type="component" value="Unassembled WGS sequence"/>
</dbReference>
<feature type="domain" description="Putative Flp pilus-assembly TadG-like N-terminal" evidence="1">
    <location>
        <begin position="1"/>
        <end position="42"/>
    </location>
</feature>
<organism evidence="2 3">
    <name type="scientific">Acidocella aromatica</name>
    <dbReference type="NCBI Taxonomy" id="1303579"/>
    <lineage>
        <taxon>Bacteria</taxon>
        <taxon>Pseudomonadati</taxon>
        <taxon>Pseudomonadota</taxon>
        <taxon>Alphaproteobacteria</taxon>
        <taxon>Acetobacterales</taxon>
        <taxon>Acidocellaceae</taxon>
        <taxon>Acidocella</taxon>
    </lineage>
</organism>
<dbReference type="Pfam" id="PF13400">
    <property type="entry name" value="Tad"/>
    <property type="match status" value="1"/>
</dbReference>
<sequence>MFALTLPLLLAITGLSVDVGMWYQNQVALQSAADSAALTSAMNDARLGATTVSGKATAVEEIAAVAADSATNSQFNFAANNTNSNTNPIISVSCCSSSTPTAVGSYTSTISYTATVNAPRTGFLSHVAGMGVKGLPDGIQYASAKAYIATTTLVTGNSCLAVNPQDGTQTGITFINDSGGGSSGGIYANNCSIVVNCGNGDTAFNPPSSAGSDIQAQSIVVAAASGCTVGYGSNLKTTADGGSTTTACTSSTSGCNLTTSTAAAPDPMATMGNALGDQTSGTAAWQDACKAAGMTSTTTSSINLYTSSLPAFAGHIYSDSSAINNYGTTIPSYTINPNTYCEPPNSTDTFTSTPTSPGTYFFPYGYNLPGQVTFGPGIYYFGGNLTGSGGNTLNSNGATLVFVGGATISMAGNGNGNSASKVSLIAPDASLGDACLSPLKYNNSSTPSADANTLDGTNGGGICGIAIYQGRNDSAGMTLVGNTASTIIGIIYAPKTSLTLSGGGGFAAGEYSSGTLNDQTGTLAVMVNSVTLNGNGSLKLNLNTSDNAGNTASQLTQTIVSTTPPWLIN</sequence>
<keyword evidence="3" id="KW-1185">Reference proteome</keyword>